<evidence type="ECO:0000256" key="3">
    <source>
        <dbReference type="SAM" id="SignalP"/>
    </source>
</evidence>
<dbReference type="SUPFAM" id="SSF53822">
    <property type="entry name" value="Periplasmic binding protein-like I"/>
    <property type="match status" value="1"/>
</dbReference>
<keyword evidence="2 3" id="KW-0732">Signal</keyword>
<dbReference type="InterPro" id="IPR028081">
    <property type="entry name" value="Leu-bd"/>
</dbReference>
<protein>
    <recommendedName>
        <fullName evidence="4">Leucine-binding protein domain-containing protein</fullName>
    </recommendedName>
</protein>
<comment type="similarity">
    <text evidence="1">Belongs to the leucine-binding protein family.</text>
</comment>
<evidence type="ECO:0000256" key="2">
    <source>
        <dbReference type="ARBA" id="ARBA00022729"/>
    </source>
</evidence>
<dbReference type="PANTHER" id="PTHR47235:SF1">
    <property type="entry name" value="BLR6548 PROTEIN"/>
    <property type="match status" value="1"/>
</dbReference>
<dbReference type="PROSITE" id="PS51257">
    <property type="entry name" value="PROKAR_LIPOPROTEIN"/>
    <property type="match status" value="1"/>
</dbReference>
<dbReference type="Pfam" id="PF13458">
    <property type="entry name" value="Peripla_BP_6"/>
    <property type="match status" value="1"/>
</dbReference>
<organism evidence="5 6">
    <name type="scientific">Yinghuangia aomiensis</name>
    <dbReference type="NCBI Taxonomy" id="676205"/>
    <lineage>
        <taxon>Bacteria</taxon>
        <taxon>Bacillati</taxon>
        <taxon>Actinomycetota</taxon>
        <taxon>Actinomycetes</taxon>
        <taxon>Kitasatosporales</taxon>
        <taxon>Streptomycetaceae</taxon>
        <taxon>Yinghuangia</taxon>
    </lineage>
</organism>
<sequence>MSLPRTRRRAAALIATAAALVVTACTAESKDDAGQAASGAPMPRIAPGVTDTTIKIGIAYPDYEAIKAYVKIDPLPTEDIYNALIKKINDSGGINGRKIVPVYGKLNMISPASAQETCVKLTEDEDVFAVLGAFNTDQPLCYVQTHETALIGGPLPKKTYALAQAPWFSELQGGDELDKGVGLLAANGQLAGKRVAVMSNVADQAQMKDHVIPALQALGITPVETGVLDAPAQDAAAVAQQMGVFIQKFQSSNVDTVLSVGYVSGVLLPALEKSKFRPRLMLTEPLAAATFLRSPGQHDLAMFNGAAAVGFDIPWNDPGTQECVATVSAAIPTIKDKLVDPDSVPADKPAPDDSPRTACRNLALFKAIAEKAGRDLNYETFQNAGFTLGTFDLPTYTAPATYTRDTPNGAVPQQFFVFDPALRTFVLPKS</sequence>
<proteinExistence type="inferred from homology"/>
<dbReference type="Gene3D" id="3.40.50.2300">
    <property type="match status" value="2"/>
</dbReference>
<feature type="signal peptide" evidence="3">
    <location>
        <begin position="1"/>
        <end position="27"/>
    </location>
</feature>
<dbReference type="Proteomes" id="UP001500466">
    <property type="component" value="Unassembled WGS sequence"/>
</dbReference>
<comment type="caution">
    <text evidence="5">The sequence shown here is derived from an EMBL/GenBank/DDBJ whole genome shotgun (WGS) entry which is preliminary data.</text>
</comment>
<evidence type="ECO:0000259" key="4">
    <source>
        <dbReference type="Pfam" id="PF13458"/>
    </source>
</evidence>
<dbReference type="InterPro" id="IPR028082">
    <property type="entry name" value="Peripla_BP_I"/>
</dbReference>
<accession>A0ABP9I963</accession>
<feature type="chain" id="PRO_5045198848" description="Leucine-binding protein domain-containing protein" evidence="3">
    <location>
        <begin position="28"/>
        <end position="430"/>
    </location>
</feature>
<dbReference type="EMBL" id="BAABHS010000042">
    <property type="protein sequence ID" value="GAA4991111.1"/>
    <property type="molecule type" value="Genomic_DNA"/>
</dbReference>
<evidence type="ECO:0000313" key="6">
    <source>
        <dbReference type="Proteomes" id="UP001500466"/>
    </source>
</evidence>
<reference evidence="6" key="1">
    <citation type="journal article" date="2019" name="Int. J. Syst. Evol. Microbiol.">
        <title>The Global Catalogue of Microorganisms (GCM) 10K type strain sequencing project: providing services to taxonomists for standard genome sequencing and annotation.</title>
        <authorList>
            <consortium name="The Broad Institute Genomics Platform"/>
            <consortium name="The Broad Institute Genome Sequencing Center for Infectious Disease"/>
            <person name="Wu L."/>
            <person name="Ma J."/>
        </authorList>
    </citation>
    <scope>NUCLEOTIDE SEQUENCE [LARGE SCALE GENOMIC DNA]</scope>
    <source>
        <strain evidence="6">JCM 17986</strain>
    </source>
</reference>
<evidence type="ECO:0000256" key="1">
    <source>
        <dbReference type="ARBA" id="ARBA00010062"/>
    </source>
</evidence>
<gene>
    <name evidence="5" type="ORF">GCM10023205_73730</name>
</gene>
<feature type="domain" description="Leucine-binding protein" evidence="4">
    <location>
        <begin position="81"/>
        <end position="417"/>
    </location>
</feature>
<name>A0ABP9I963_9ACTN</name>
<dbReference type="PANTHER" id="PTHR47235">
    <property type="entry name" value="BLR6548 PROTEIN"/>
    <property type="match status" value="1"/>
</dbReference>
<evidence type="ECO:0000313" key="5">
    <source>
        <dbReference type="EMBL" id="GAA4991111.1"/>
    </source>
</evidence>
<keyword evidence="6" id="KW-1185">Reference proteome</keyword>